<evidence type="ECO:0000313" key="1">
    <source>
        <dbReference type="EMBL" id="KAF5738885.1"/>
    </source>
</evidence>
<keyword evidence="2" id="KW-1185">Reference proteome</keyword>
<reference evidence="1 2" key="1">
    <citation type="journal article" date="2020" name="Nat. Commun.">
        <title>Genome of Tripterygium wilfordii and identification of cytochrome P450 involved in triptolide biosynthesis.</title>
        <authorList>
            <person name="Tu L."/>
            <person name="Su P."/>
            <person name="Zhang Z."/>
            <person name="Gao L."/>
            <person name="Wang J."/>
            <person name="Hu T."/>
            <person name="Zhou J."/>
            <person name="Zhang Y."/>
            <person name="Zhao Y."/>
            <person name="Liu Y."/>
            <person name="Song Y."/>
            <person name="Tong Y."/>
            <person name="Lu Y."/>
            <person name="Yang J."/>
            <person name="Xu C."/>
            <person name="Jia M."/>
            <person name="Peters R.J."/>
            <person name="Huang L."/>
            <person name="Gao W."/>
        </authorList>
    </citation>
    <scope>NUCLEOTIDE SEQUENCE [LARGE SCALE GENOMIC DNA]</scope>
    <source>
        <strain evidence="2">cv. XIE 37</strain>
        <tissue evidence="1">Leaf</tissue>
    </source>
</reference>
<evidence type="ECO:0000313" key="2">
    <source>
        <dbReference type="Proteomes" id="UP000593562"/>
    </source>
</evidence>
<protein>
    <submittedName>
        <fullName evidence="1">Uncharacterized protein</fullName>
    </submittedName>
</protein>
<name>A0A7J7CXQ1_TRIWF</name>
<gene>
    <name evidence="1" type="ORF">HS088_TW12G00080</name>
</gene>
<dbReference type="EMBL" id="JAAARO010000012">
    <property type="protein sequence ID" value="KAF5738885.1"/>
    <property type="molecule type" value="Genomic_DNA"/>
</dbReference>
<dbReference type="AlphaFoldDB" id="A0A7J7CXQ1"/>
<comment type="caution">
    <text evidence="1">The sequence shown here is derived from an EMBL/GenBank/DDBJ whole genome shotgun (WGS) entry which is preliminary data.</text>
</comment>
<organism evidence="1 2">
    <name type="scientific">Tripterygium wilfordii</name>
    <name type="common">Thunder God vine</name>
    <dbReference type="NCBI Taxonomy" id="458696"/>
    <lineage>
        <taxon>Eukaryota</taxon>
        <taxon>Viridiplantae</taxon>
        <taxon>Streptophyta</taxon>
        <taxon>Embryophyta</taxon>
        <taxon>Tracheophyta</taxon>
        <taxon>Spermatophyta</taxon>
        <taxon>Magnoliopsida</taxon>
        <taxon>eudicotyledons</taxon>
        <taxon>Gunneridae</taxon>
        <taxon>Pentapetalae</taxon>
        <taxon>rosids</taxon>
        <taxon>fabids</taxon>
        <taxon>Celastrales</taxon>
        <taxon>Celastraceae</taxon>
        <taxon>Tripterygium</taxon>
    </lineage>
</organism>
<sequence length="162" mass="17840">MGSESNLSATLASYTYTENSGNAWITCTREAMNTNLVRVVCISMSFTCKCAVLKHPALCYEKPCWRLQSASQSHALVSGNAVIRDRLQSLFVLVLPDRLWKTVLLVIEASNGQCWCDCRINDGHKQKITGPLINLHSAFLLSAGLNSNLITTSGNMSKEEQN</sequence>
<accession>A0A7J7CXQ1</accession>
<dbReference type="InParanoid" id="A0A7J7CXQ1"/>
<dbReference type="Proteomes" id="UP000593562">
    <property type="component" value="Unassembled WGS sequence"/>
</dbReference>
<proteinExistence type="predicted"/>